<dbReference type="RefSeq" id="XP_028884052.1">
    <property type="nucleotide sequence ID" value="XM_029024745.1"/>
</dbReference>
<keyword evidence="9" id="KW-0130">Cell adhesion</keyword>
<feature type="compositionally biased region" description="Basic and acidic residues" evidence="17">
    <location>
        <begin position="510"/>
        <end position="524"/>
    </location>
</feature>
<dbReference type="PANTHER" id="PTHR10942:SF0">
    <property type="entry name" value="LEISHMANOLYSIN-LIKE PEPTIDASE"/>
    <property type="match status" value="1"/>
</dbReference>
<name>A0A1X0NZ46_9TRYP</name>
<evidence type="ECO:0000256" key="6">
    <source>
        <dbReference type="ARBA" id="ARBA00022729"/>
    </source>
</evidence>
<dbReference type="Gene3D" id="3.10.170.20">
    <property type="match status" value="1"/>
</dbReference>
<keyword evidence="11 18" id="KW-0472">Membrane</keyword>
<dbReference type="Proteomes" id="UP000192257">
    <property type="component" value="Unassembled WGS sequence"/>
</dbReference>
<evidence type="ECO:0000256" key="12">
    <source>
        <dbReference type="ARBA" id="ARBA00023145"/>
    </source>
</evidence>
<dbReference type="VEuPathDB" id="TriTrypDB:TM35_000102540"/>
<feature type="compositionally biased region" description="Polar residues" evidence="17">
    <location>
        <begin position="525"/>
        <end position="534"/>
    </location>
</feature>
<evidence type="ECO:0000256" key="1">
    <source>
        <dbReference type="ARBA" id="ARBA00001249"/>
    </source>
</evidence>
<dbReference type="GO" id="GO:0005737">
    <property type="term" value="C:cytoplasm"/>
    <property type="evidence" value="ECO:0007669"/>
    <property type="project" value="TreeGrafter"/>
</dbReference>
<dbReference type="GO" id="GO:0007155">
    <property type="term" value="P:cell adhesion"/>
    <property type="evidence" value="ECO:0007669"/>
    <property type="project" value="UniProtKB-KW"/>
</dbReference>
<comment type="subcellular location">
    <subcellularLocation>
        <location evidence="2">Membrane</location>
    </subcellularLocation>
</comment>
<feature type="transmembrane region" description="Helical" evidence="18">
    <location>
        <begin position="561"/>
        <end position="580"/>
    </location>
</feature>
<keyword evidence="12" id="KW-0865">Zymogen</keyword>
<dbReference type="AlphaFoldDB" id="A0A1X0NZ46"/>
<dbReference type="EMBL" id="NBCO01000010">
    <property type="protein sequence ID" value="ORC89986.1"/>
    <property type="molecule type" value="Genomic_DNA"/>
</dbReference>
<feature type="region of interest" description="Disordered" evidence="17">
    <location>
        <begin position="441"/>
        <end position="542"/>
    </location>
</feature>
<dbReference type="PRINTS" id="PR00782">
    <property type="entry name" value="LSHMANOLYSIN"/>
</dbReference>
<keyword evidence="14" id="KW-0325">Glycoprotein</keyword>
<keyword evidence="7 16" id="KW-0378">Hydrolase</keyword>
<evidence type="ECO:0000256" key="7">
    <source>
        <dbReference type="ARBA" id="ARBA00022801"/>
    </source>
</evidence>
<keyword evidence="8 15" id="KW-0862">Zinc</keyword>
<evidence type="ECO:0000256" key="18">
    <source>
        <dbReference type="SAM" id="Phobius"/>
    </source>
</evidence>
<evidence type="ECO:0000256" key="5">
    <source>
        <dbReference type="ARBA" id="ARBA00022723"/>
    </source>
</evidence>
<keyword evidence="13" id="KW-1015">Disulfide bond</keyword>
<accession>A0A1X0NZ46</accession>
<dbReference type="PANTHER" id="PTHR10942">
    <property type="entry name" value="LEISHMANOLYSIN-LIKE PEPTIDASE"/>
    <property type="match status" value="1"/>
</dbReference>
<feature type="binding site" evidence="15">
    <location>
        <position position="129"/>
    </location>
    <ligand>
        <name>Zn(2+)</name>
        <dbReference type="ChEBI" id="CHEBI:29105"/>
        <note>catalytic</note>
    </ligand>
</feature>
<sequence length="581" mass="64694">VLCDDENGITWAKRNLLLREILPAAIKLHRDRLMVQRGDGKFVTNKVSMGSFKDKCTDVVIGERLENRGFNDADFVLFVGLAASSQDVKICAEDPIYSYRPISAYLTFQPKEIENARKFVRYAAHKIAHGLGLTYGRMLSRHKATNGDLFYGNYDSYRVKVNGRVTVEAQKHYKCSKLKGMYLTQRGPLVSNHWGWHIAKDELMSPYTPDSSGMFYTNLTLGAFHDMPYYRANFSMAEPMSWGNQSGCNFVGKEGDIQRDKITKENPNMFCTGEKQGLQCTSDRFALGVCSKKDTPPKAISEEYHYFEKDAGIGRGDLFNDFSVIKPFKETMCENGNETLMPGSIVDKMSRCLSVKDPQIKDVNGNGVTVQGICAKVKCENGKVLVHYKGNKEQNGKEKWRTCENDGQQINLEGSVISGGTIVCPKYEEVCTKLPETDPPAVEYEEYVEPQKNKEKKEEEEANKLSNSSAESKPNNGAGTDTRVETSSNIQGKSLPAASNQPSTTAQSATHEEGRGSRNHHDADTTSQSSSNPNGKKLTEDQMKETLNHTNDVRRTDSSIMFSYIAPLALLVGVVGFVMVP</sequence>
<feature type="binding site" evidence="15">
    <location>
        <position position="193"/>
    </location>
    <ligand>
        <name>Zn(2+)</name>
        <dbReference type="ChEBI" id="CHEBI:29105"/>
        <note>catalytic</note>
    </ligand>
</feature>
<dbReference type="GO" id="GO:0006508">
    <property type="term" value="P:proteolysis"/>
    <property type="evidence" value="ECO:0007669"/>
    <property type="project" value="UniProtKB-KW"/>
</dbReference>
<feature type="compositionally biased region" description="Low complexity" evidence="17">
    <location>
        <begin position="464"/>
        <end position="473"/>
    </location>
</feature>
<feature type="binding site" evidence="15">
    <location>
        <position position="125"/>
    </location>
    <ligand>
        <name>Zn(2+)</name>
        <dbReference type="ChEBI" id="CHEBI:29105"/>
        <note>catalytic</note>
    </ligand>
</feature>
<dbReference type="SUPFAM" id="SSF55486">
    <property type="entry name" value="Metalloproteases ('zincins'), catalytic domain"/>
    <property type="match status" value="1"/>
</dbReference>
<evidence type="ECO:0000313" key="20">
    <source>
        <dbReference type="Proteomes" id="UP000192257"/>
    </source>
</evidence>
<comment type="catalytic activity">
    <reaction evidence="1">
        <text>Preference for hydrophobic residues at P1 and P1' and basic residues at P2' and P3'. A model nonapeptide is cleaved at -Ala-Tyr-|-Leu-Lys-Lys-.</text>
        <dbReference type="EC" id="3.4.24.36"/>
    </reaction>
</comment>
<feature type="non-terminal residue" evidence="19">
    <location>
        <position position="1"/>
    </location>
</feature>
<dbReference type="Gene3D" id="2.10.55.10">
    <property type="entry name" value="Leishmanolysin domain 3"/>
    <property type="match status" value="1"/>
</dbReference>
<evidence type="ECO:0000256" key="14">
    <source>
        <dbReference type="ARBA" id="ARBA00023180"/>
    </source>
</evidence>
<evidence type="ECO:0000256" key="4">
    <source>
        <dbReference type="ARBA" id="ARBA00022670"/>
    </source>
</evidence>
<dbReference type="Gene3D" id="2.30.34.10">
    <property type="entry name" value="Leishmanolysin domain 4"/>
    <property type="match status" value="1"/>
</dbReference>
<keyword evidence="18" id="KW-0812">Transmembrane</keyword>
<dbReference type="GO" id="GO:0046872">
    <property type="term" value="F:metal ion binding"/>
    <property type="evidence" value="ECO:0007669"/>
    <property type="project" value="UniProtKB-KW"/>
</dbReference>
<dbReference type="GO" id="GO:0004222">
    <property type="term" value="F:metalloendopeptidase activity"/>
    <property type="evidence" value="ECO:0007669"/>
    <property type="project" value="UniProtKB-UniRule"/>
</dbReference>
<comment type="similarity">
    <text evidence="3 16">Belongs to the peptidase M8 family.</text>
</comment>
<feature type="compositionally biased region" description="Basic and acidic residues" evidence="17">
    <location>
        <begin position="449"/>
        <end position="463"/>
    </location>
</feature>
<keyword evidence="18" id="KW-1133">Transmembrane helix</keyword>
<proteinExistence type="inferred from homology"/>
<evidence type="ECO:0000256" key="9">
    <source>
        <dbReference type="ARBA" id="ARBA00022889"/>
    </source>
</evidence>
<keyword evidence="4 16" id="KW-0645">Protease</keyword>
<keyword evidence="6" id="KW-0732">Signal</keyword>
<dbReference type="Gene3D" id="3.90.132.10">
    <property type="entry name" value="Leishmanolysin , domain 2"/>
    <property type="match status" value="1"/>
</dbReference>
<evidence type="ECO:0000256" key="11">
    <source>
        <dbReference type="ARBA" id="ARBA00023136"/>
    </source>
</evidence>
<evidence type="ECO:0000256" key="10">
    <source>
        <dbReference type="ARBA" id="ARBA00023049"/>
    </source>
</evidence>
<dbReference type="EC" id="3.4.24.-" evidence="16"/>
<evidence type="ECO:0000256" key="2">
    <source>
        <dbReference type="ARBA" id="ARBA00004370"/>
    </source>
</evidence>
<evidence type="ECO:0000256" key="17">
    <source>
        <dbReference type="SAM" id="MobiDB-lite"/>
    </source>
</evidence>
<evidence type="ECO:0000256" key="3">
    <source>
        <dbReference type="ARBA" id="ARBA00005860"/>
    </source>
</evidence>
<evidence type="ECO:0000256" key="16">
    <source>
        <dbReference type="RuleBase" id="RU366077"/>
    </source>
</evidence>
<dbReference type="GeneID" id="39984525"/>
<gene>
    <name evidence="19" type="ORF">TM35_000102540</name>
</gene>
<evidence type="ECO:0000256" key="15">
    <source>
        <dbReference type="PIRSR" id="PIRSR601577-2"/>
    </source>
</evidence>
<evidence type="ECO:0000256" key="8">
    <source>
        <dbReference type="ARBA" id="ARBA00022833"/>
    </source>
</evidence>
<evidence type="ECO:0000313" key="19">
    <source>
        <dbReference type="EMBL" id="ORC89986.1"/>
    </source>
</evidence>
<organism evidence="19 20">
    <name type="scientific">Trypanosoma theileri</name>
    <dbReference type="NCBI Taxonomy" id="67003"/>
    <lineage>
        <taxon>Eukaryota</taxon>
        <taxon>Discoba</taxon>
        <taxon>Euglenozoa</taxon>
        <taxon>Kinetoplastea</taxon>
        <taxon>Metakinetoplastina</taxon>
        <taxon>Trypanosomatida</taxon>
        <taxon>Trypanosomatidae</taxon>
        <taxon>Trypanosoma</taxon>
    </lineage>
</organism>
<keyword evidence="20" id="KW-1185">Reference proteome</keyword>
<keyword evidence="5 15" id="KW-0479">Metal-binding</keyword>
<dbReference type="InterPro" id="IPR001577">
    <property type="entry name" value="Peptidase_M8"/>
</dbReference>
<comment type="cofactor">
    <cofactor evidence="15 16">
        <name>Zn(2+)</name>
        <dbReference type="ChEBI" id="CHEBI:29105"/>
    </cofactor>
    <text evidence="15 16">Binds 1 zinc ion per subunit.</text>
</comment>
<dbReference type="GO" id="GO:0016020">
    <property type="term" value="C:membrane"/>
    <property type="evidence" value="ECO:0007669"/>
    <property type="project" value="UniProtKB-SubCell"/>
</dbReference>
<feature type="compositionally biased region" description="Polar residues" evidence="17">
    <location>
        <begin position="474"/>
        <end position="509"/>
    </location>
</feature>
<dbReference type="OrthoDB" id="527990at2759"/>
<dbReference type="Pfam" id="PF01457">
    <property type="entry name" value="Peptidase_M8"/>
    <property type="match status" value="1"/>
</dbReference>
<reference evidence="19 20" key="1">
    <citation type="submission" date="2017-03" db="EMBL/GenBank/DDBJ databases">
        <title>An alternative strategy for trypanosome survival in the mammalian bloodstream revealed through genome and transcriptome analysis of the ubiquitous bovine parasite Trypanosoma (Megatrypanum) theileri.</title>
        <authorList>
            <person name="Kelly S."/>
            <person name="Ivens A."/>
            <person name="Mott A."/>
            <person name="O'Neill E."/>
            <person name="Emms D."/>
            <person name="Macleod O."/>
            <person name="Voorheis P."/>
            <person name="Matthews J."/>
            <person name="Matthews K."/>
            <person name="Carrington M."/>
        </authorList>
    </citation>
    <scope>NUCLEOTIDE SEQUENCE [LARGE SCALE GENOMIC DNA]</scope>
    <source>
        <strain evidence="19">Edinburgh</strain>
    </source>
</reference>
<keyword evidence="10 15" id="KW-0482">Metalloprotease</keyword>
<comment type="caution">
    <text evidence="19">The sequence shown here is derived from an EMBL/GenBank/DDBJ whole genome shotgun (WGS) entry which is preliminary data.</text>
</comment>
<protein>
    <recommendedName>
        <fullName evidence="16">Leishmanolysin-like peptidase</fullName>
        <ecNumber evidence="16">3.4.24.-</ecNumber>
    </recommendedName>
</protein>
<evidence type="ECO:0000256" key="13">
    <source>
        <dbReference type="ARBA" id="ARBA00023157"/>
    </source>
</evidence>